<name>A0AAW0PZS7_9GOBI</name>
<feature type="compositionally biased region" description="Low complexity" evidence="1">
    <location>
        <begin position="40"/>
        <end position="63"/>
    </location>
</feature>
<feature type="region of interest" description="Disordered" evidence="1">
    <location>
        <begin position="36"/>
        <end position="110"/>
    </location>
</feature>
<feature type="compositionally biased region" description="Basic and acidic residues" evidence="1">
    <location>
        <begin position="98"/>
        <end position="110"/>
    </location>
</feature>
<evidence type="ECO:0000313" key="3">
    <source>
        <dbReference type="Proteomes" id="UP001460270"/>
    </source>
</evidence>
<protein>
    <submittedName>
        <fullName evidence="2">Uncharacterized protein</fullName>
    </submittedName>
</protein>
<dbReference type="EMBL" id="JBBPFD010000001">
    <property type="protein sequence ID" value="KAK7944323.1"/>
    <property type="molecule type" value="Genomic_DNA"/>
</dbReference>
<sequence>MSRPEPTSHSVFTRRKRDSSPLSNFFDVIKQLFTDDKTLSPGGPCSSPCSPAKHAPHSSSAGSTHHKPPSPASPTHRLLPQVTPNPRTKLRQRHRRRPEAAELKNKLKRL</sequence>
<organism evidence="2 3">
    <name type="scientific">Mugilogobius chulae</name>
    <name type="common">yellowstripe goby</name>
    <dbReference type="NCBI Taxonomy" id="88201"/>
    <lineage>
        <taxon>Eukaryota</taxon>
        <taxon>Metazoa</taxon>
        <taxon>Chordata</taxon>
        <taxon>Craniata</taxon>
        <taxon>Vertebrata</taxon>
        <taxon>Euteleostomi</taxon>
        <taxon>Actinopterygii</taxon>
        <taxon>Neopterygii</taxon>
        <taxon>Teleostei</taxon>
        <taxon>Neoteleostei</taxon>
        <taxon>Acanthomorphata</taxon>
        <taxon>Gobiaria</taxon>
        <taxon>Gobiiformes</taxon>
        <taxon>Gobioidei</taxon>
        <taxon>Gobiidae</taxon>
        <taxon>Gobionellinae</taxon>
        <taxon>Mugilogobius</taxon>
    </lineage>
</organism>
<feature type="region of interest" description="Disordered" evidence="1">
    <location>
        <begin position="1"/>
        <end position="21"/>
    </location>
</feature>
<feature type="compositionally biased region" description="Basic residues" evidence="1">
    <location>
        <begin position="88"/>
        <end position="97"/>
    </location>
</feature>
<accession>A0AAW0PZS7</accession>
<proteinExistence type="predicted"/>
<reference evidence="3" key="1">
    <citation type="submission" date="2024-04" db="EMBL/GenBank/DDBJ databases">
        <title>Salinicola lusitanus LLJ914,a marine bacterium isolated from the Okinawa Trough.</title>
        <authorList>
            <person name="Li J."/>
        </authorList>
    </citation>
    <scope>NUCLEOTIDE SEQUENCE [LARGE SCALE GENOMIC DNA]</scope>
</reference>
<comment type="caution">
    <text evidence="2">The sequence shown here is derived from an EMBL/GenBank/DDBJ whole genome shotgun (WGS) entry which is preliminary data.</text>
</comment>
<evidence type="ECO:0000256" key="1">
    <source>
        <dbReference type="SAM" id="MobiDB-lite"/>
    </source>
</evidence>
<gene>
    <name evidence="2" type="ORF">WMY93_000051</name>
</gene>
<keyword evidence="3" id="KW-1185">Reference proteome</keyword>
<evidence type="ECO:0000313" key="2">
    <source>
        <dbReference type="EMBL" id="KAK7944323.1"/>
    </source>
</evidence>
<dbReference type="Proteomes" id="UP001460270">
    <property type="component" value="Unassembled WGS sequence"/>
</dbReference>
<dbReference type="AlphaFoldDB" id="A0AAW0PZS7"/>
<feature type="compositionally biased region" description="Polar residues" evidence="1">
    <location>
        <begin position="1"/>
        <end position="11"/>
    </location>
</feature>